<feature type="region of interest" description="Disordered" evidence="1">
    <location>
        <begin position="35"/>
        <end position="58"/>
    </location>
</feature>
<name>B9TQ84_RICCO</name>
<gene>
    <name evidence="2" type="ORF">RCOM_1982100</name>
</gene>
<protein>
    <submittedName>
        <fullName evidence="2">Uncharacterized protein</fullName>
    </submittedName>
</protein>
<dbReference type="EMBL" id="EQ998220">
    <property type="protein sequence ID" value="EEF21979.1"/>
    <property type="molecule type" value="Genomic_DNA"/>
</dbReference>
<reference evidence="3" key="1">
    <citation type="journal article" date="2010" name="Nat. Biotechnol.">
        <title>Draft genome sequence of the oilseed species Ricinus communis.</title>
        <authorList>
            <person name="Chan A.P."/>
            <person name="Crabtree J."/>
            <person name="Zhao Q."/>
            <person name="Lorenzi H."/>
            <person name="Orvis J."/>
            <person name="Puiu D."/>
            <person name="Melake-Berhan A."/>
            <person name="Jones K.M."/>
            <person name="Redman J."/>
            <person name="Chen G."/>
            <person name="Cahoon E.B."/>
            <person name="Gedil M."/>
            <person name="Stanke M."/>
            <person name="Haas B.J."/>
            <person name="Wortman J.R."/>
            <person name="Fraser-Liggett C.M."/>
            <person name="Ravel J."/>
            <person name="Rabinowicz P.D."/>
        </authorList>
    </citation>
    <scope>NUCLEOTIDE SEQUENCE [LARGE SCALE GENOMIC DNA]</scope>
    <source>
        <strain evidence="3">cv. Hale</strain>
    </source>
</reference>
<sequence>MRRQRYRLQLYRAAAQHGPALAVPEIDELAGKQPCPPIRPITSRPARQRGHPAAPTKSKRTFLGLLMSGIPPVVAHDKFERLWDETNALAASSMMSAQGRPYIALLKRMHTAFAERYPR</sequence>
<organism evidence="2 3">
    <name type="scientific">Ricinus communis</name>
    <name type="common">Castor bean</name>
    <dbReference type="NCBI Taxonomy" id="3988"/>
    <lineage>
        <taxon>Eukaryota</taxon>
        <taxon>Viridiplantae</taxon>
        <taxon>Streptophyta</taxon>
        <taxon>Embryophyta</taxon>
        <taxon>Tracheophyta</taxon>
        <taxon>Spermatophyta</taxon>
        <taxon>Magnoliopsida</taxon>
        <taxon>eudicotyledons</taxon>
        <taxon>Gunneridae</taxon>
        <taxon>Pentapetalae</taxon>
        <taxon>rosids</taxon>
        <taxon>fabids</taxon>
        <taxon>Malpighiales</taxon>
        <taxon>Euphorbiaceae</taxon>
        <taxon>Acalyphoideae</taxon>
        <taxon>Acalypheae</taxon>
        <taxon>Ricinus</taxon>
    </lineage>
</organism>
<dbReference type="InParanoid" id="B9TQ84"/>
<evidence type="ECO:0000313" key="2">
    <source>
        <dbReference type="EMBL" id="EEF21979.1"/>
    </source>
</evidence>
<proteinExistence type="predicted"/>
<dbReference type="Proteomes" id="UP000008311">
    <property type="component" value="Unassembled WGS sequence"/>
</dbReference>
<evidence type="ECO:0000313" key="3">
    <source>
        <dbReference type="Proteomes" id="UP000008311"/>
    </source>
</evidence>
<dbReference type="AlphaFoldDB" id="B9TQ84"/>
<accession>B9TQ84</accession>
<evidence type="ECO:0000256" key="1">
    <source>
        <dbReference type="SAM" id="MobiDB-lite"/>
    </source>
</evidence>
<keyword evidence="3" id="KW-1185">Reference proteome</keyword>